<evidence type="ECO:0000313" key="16">
    <source>
        <dbReference type="EMBL" id="GCE28589.1"/>
    </source>
</evidence>
<comment type="catalytic activity">
    <reaction evidence="1">
        <text>ATP + protein L-histidine = ADP + protein N-phospho-L-histidine.</text>
        <dbReference type="EC" id="2.7.13.3"/>
    </reaction>
</comment>
<dbReference type="Pfam" id="PF08448">
    <property type="entry name" value="PAS_4"/>
    <property type="match status" value="2"/>
</dbReference>
<dbReference type="Gene3D" id="3.30.450.20">
    <property type="entry name" value="PAS domain"/>
    <property type="match status" value="2"/>
</dbReference>
<protein>
    <recommendedName>
        <fullName evidence="3">histidine kinase</fullName>
        <ecNumber evidence="3">2.7.13.3</ecNumber>
    </recommendedName>
</protein>
<dbReference type="Pfam" id="PF02518">
    <property type="entry name" value="HATPase_c"/>
    <property type="match status" value="1"/>
</dbReference>
<sequence>MLQDGSFDLTERERWEEERKALVQELEAEKRKLADVFERAPAFMAILRGKNHVFEMANTSYYQLVGHRDILGKSVLDALPEVEGQGYIELLDAVLATGKPFIGNEMKIGLQKVPDGEIEERYLNFVYEPLRSSNNAFVGIAAHGYDVTDQVVARQKVEQMALQIEQQAQTFDVTLAALKDFVYTFDTSGRFTYANNSLLELLGFTLAEIIGKNFHELPYPEELATLLQDQIEQVVLTGKPVKDEASFTSPAGIEGYYEYIFVPVFDNDKNVILVAGSTRDTTSRKQLESQKEDFMGIVSHELKTPVTSIKAFAQVLQKRFAKAGDESSAALLGKMDTQINKLTALIGDLLDVTKIEGGKLQFNEDYFAFDELVDNVVEAMQRTTNKHILEKQGTTQKIIYGDKDRIEQVMINFLTNAIKYSPRADKVIVKSSFELDHVVFSVQDFGVGIPKERQQQIFERFYRVSGNETIPGIGLGLYISAEIMKRQRGTIGVTSAEGQGSTFCFSLPA</sequence>
<evidence type="ECO:0000256" key="2">
    <source>
        <dbReference type="ARBA" id="ARBA00004141"/>
    </source>
</evidence>
<dbReference type="SMART" id="SM00387">
    <property type="entry name" value="HATPase_c"/>
    <property type="match status" value="1"/>
</dbReference>
<evidence type="ECO:0000256" key="3">
    <source>
        <dbReference type="ARBA" id="ARBA00012438"/>
    </source>
</evidence>
<dbReference type="PANTHER" id="PTHR42878">
    <property type="entry name" value="TWO-COMPONENT HISTIDINE KINASE"/>
    <property type="match status" value="1"/>
</dbReference>
<dbReference type="OrthoDB" id="9087351at2"/>
<dbReference type="PROSITE" id="PS50112">
    <property type="entry name" value="PAS"/>
    <property type="match status" value="1"/>
</dbReference>
<dbReference type="CDD" id="cd00130">
    <property type="entry name" value="PAS"/>
    <property type="match status" value="1"/>
</dbReference>
<dbReference type="GO" id="GO:0000155">
    <property type="term" value="F:phosphorelay sensor kinase activity"/>
    <property type="evidence" value="ECO:0007669"/>
    <property type="project" value="InterPro"/>
</dbReference>
<evidence type="ECO:0000259" key="15">
    <source>
        <dbReference type="PROSITE" id="PS50112"/>
    </source>
</evidence>
<keyword evidence="13" id="KW-0175">Coiled coil</keyword>
<organism evidence="16 17">
    <name type="scientific">Dictyobacter alpinus</name>
    <dbReference type="NCBI Taxonomy" id="2014873"/>
    <lineage>
        <taxon>Bacteria</taxon>
        <taxon>Bacillati</taxon>
        <taxon>Chloroflexota</taxon>
        <taxon>Ktedonobacteria</taxon>
        <taxon>Ktedonobacterales</taxon>
        <taxon>Dictyobacteraceae</taxon>
        <taxon>Dictyobacter</taxon>
    </lineage>
</organism>
<dbReference type="InterPro" id="IPR004358">
    <property type="entry name" value="Sig_transdc_His_kin-like_C"/>
</dbReference>
<dbReference type="AlphaFoldDB" id="A0A402BB79"/>
<dbReference type="InterPro" id="IPR013656">
    <property type="entry name" value="PAS_4"/>
</dbReference>
<dbReference type="PRINTS" id="PR00344">
    <property type="entry name" value="BCTRLSENSOR"/>
</dbReference>
<evidence type="ECO:0000256" key="10">
    <source>
        <dbReference type="ARBA" id="ARBA00022989"/>
    </source>
</evidence>
<dbReference type="SUPFAM" id="SSF47384">
    <property type="entry name" value="Homodimeric domain of signal transducing histidine kinase"/>
    <property type="match status" value="1"/>
</dbReference>
<dbReference type="SUPFAM" id="SSF55785">
    <property type="entry name" value="PYP-like sensor domain (PAS domain)"/>
    <property type="match status" value="2"/>
</dbReference>
<dbReference type="InterPro" id="IPR000014">
    <property type="entry name" value="PAS"/>
</dbReference>
<dbReference type="GO" id="GO:0030295">
    <property type="term" value="F:protein kinase activator activity"/>
    <property type="evidence" value="ECO:0007669"/>
    <property type="project" value="TreeGrafter"/>
</dbReference>
<proteinExistence type="predicted"/>
<dbReference type="InterPro" id="IPR036097">
    <property type="entry name" value="HisK_dim/P_sf"/>
</dbReference>
<dbReference type="InterPro" id="IPR036890">
    <property type="entry name" value="HATPase_C_sf"/>
</dbReference>
<name>A0A402BB79_9CHLR</name>
<dbReference type="PROSITE" id="PS50109">
    <property type="entry name" value="HIS_KIN"/>
    <property type="match status" value="1"/>
</dbReference>
<evidence type="ECO:0000256" key="13">
    <source>
        <dbReference type="SAM" id="Coils"/>
    </source>
</evidence>
<evidence type="ECO:0000256" key="6">
    <source>
        <dbReference type="ARBA" id="ARBA00022692"/>
    </source>
</evidence>
<dbReference type="CDD" id="cd00082">
    <property type="entry name" value="HisKA"/>
    <property type="match status" value="1"/>
</dbReference>
<dbReference type="SMART" id="SM00388">
    <property type="entry name" value="HisKA"/>
    <property type="match status" value="1"/>
</dbReference>
<dbReference type="InterPro" id="IPR035965">
    <property type="entry name" value="PAS-like_dom_sf"/>
</dbReference>
<evidence type="ECO:0000256" key="11">
    <source>
        <dbReference type="ARBA" id="ARBA00023012"/>
    </source>
</evidence>
<evidence type="ECO:0000313" key="17">
    <source>
        <dbReference type="Proteomes" id="UP000287171"/>
    </source>
</evidence>
<dbReference type="Gene3D" id="3.30.565.10">
    <property type="entry name" value="Histidine kinase-like ATPase, C-terminal domain"/>
    <property type="match status" value="1"/>
</dbReference>
<comment type="subcellular location">
    <subcellularLocation>
        <location evidence="2">Membrane</location>
        <topology evidence="2">Multi-pass membrane protein</topology>
    </subcellularLocation>
</comment>
<evidence type="ECO:0000256" key="7">
    <source>
        <dbReference type="ARBA" id="ARBA00022741"/>
    </source>
</evidence>
<keyword evidence="12" id="KW-0472">Membrane</keyword>
<evidence type="ECO:0000259" key="14">
    <source>
        <dbReference type="PROSITE" id="PS50109"/>
    </source>
</evidence>
<keyword evidence="9" id="KW-0067">ATP-binding</keyword>
<dbReference type="EC" id="2.7.13.3" evidence="3"/>
<dbReference type="RefSeq" id="WP_126628791.1">
    <property type="nucleotide sequence ID" value="NZ_BIFT01000001.1"/>
</dbReference>
<dbReference type="Proteomes" id="UP000287171">
    <property type="component" value="Unassembled WGS sequence"/>
</dbReference>
<accession>A0A402BB79</accession>
<feature type="coiled-coil region" evidence="13">
    <location>
        <begin position="12"/>
        <end position="39"/>
    </location>
</feature>
<evidence type="ECO:0000256" key="8">
    <source>
        <dbReference type="ARBA" id="ARBA00022777"/>
    </source>
</evidence>
<dbReference type="InterPro" id="IPR005467">
    <property type="entry name" value="His_kinase_dom"/>
</dbReference>
<dbReference type="PANTHER" id="PTHR42878:SF7">
    <property type="entry name" value="SENSOR HISTIDINE KINASE GLRK"/>
    <property type="match status" value="1"/>
</dbReference>
<dbReference type="InterPro" id="IPR003594">
    <property type="entry name" value="HATPase_dom"/>
</dbReference>
<evidence type="ECO:0000256" key="5">
    <source>
        <dbReference type="ARBA" id="ARBA00022679"/>
    </source>
</evidence>
<dbReference type="SMART" id="SM00091">
    <property type="entry name" value="PAS"/>
    <property type="match status" value="2"/>
</dbReference>
<dbReference type="CDD" id="cd00075">
    <property type="entry name" value="HATPase"/>
    <property type="match status" value="1"/>
</dbReference>
<keyword evidence="5" id="KW-0808">Transferase</keyword>
<keyword evidence="17" id="KW-1185">Reference proteome</keyword>
<evidence type="ECO:0000256" key="4">
    <source>
        <dbReference type="ARBA" id="ARBA00022553"/>
    </source>
</evidence>
<dbReference type="GO" id="GO:0000156">
    <property type="term" value="F:phosphorelay response regulator activity"/>
    <property type="evidence" value="ECO:0007669"/>
    <property type="project" value="TreeGrafter"/>
</dbReference>
<dbReference type="GO" id="GO:0016020">
    <property type="term" value="C:membrane"/>
    <property type="evidence" value="ECO:0007669"/>
    <property type="project" value="UniProtKB-SubCell"/>
</dbReference>
<dbReference type="SUPFAM" id="SSF55874">
    <property type="entry name" value="ATPase domain of HSP90 chaperone/DNA topoisomerase II/histidine kinase"/>
    <property type="match status" value="1"/>
</dbReference>
<dbReference type="InterPro" id="IPR050351">
    <property type="entry name" value="BphY/WalK/GraS-like"/>
</dbReference>
<dbReference type="NCBIfam" id="TIGR00229">
    <property type="entry name" value="sensory_box"/>
    <property type="match status" value="1"/>
</dbReference>
<dbReference type="GO" id="GO:0007234">
    <property type="term" value="P:osmosensory signaling via phosphorelay pathway"/>
    <property type="evidence" value="ECO:0007669"/>
    <property type="project" value="TreeGrafter"/>
</dbReference>
<gene>
    <name evidence="16" type="ORF">KDA_40730</name>
</gene>
<dbReference type="EMBL" id="BIFT01000001">
    <property type="protein sequence ID" value="GCE28589.1"/>
    <property type="molecule type" value="Genomic_DNA"/>
</dbReference>
<keyword evidence="4" id="KW-0597">Phosphoprotein</keyword>
<keyword evidence="6" id="KW-0812">Transmembrane</keyword>
<evidence type="ECO:0000256" key="12">
    <source>
        <dbReference type="ARBA" id="ARBA00023136"/>
    </source>
</evidence>
<evidence type="ECO:0000256" key="1">
    <source>
        <dbReference type="ARBA" id="ARBA00000085"/>
    </source>
</evidence>
<dbReference type="Pfam" id="PF00512">
    <property type="entry name" value="HisKA"/>
    <property type="match status" value="1"/>
</dbReference>
<keyword evidence="7" id="KW-0547">Nucleotide-binding</keyword>
<evidence type="ECO:0000256" key="9">
    <source>
        <dbReference type="ARBA" id="ARBA00022840"/>
    </source>
</evidence>
<dbReference type="InterPro" id="IPR003661">
    <property type="entry name" value="HisK_dim/P_dom"/>
</dbReference>
<comment type="caution">
    <text evidence="16">The sequence shown here is derived from an EMBL/GenBank/DDBJ whole genome shotgun (WGS) entry which is preliminary data.</text>
</comment>
<reference evidence="17" key="1">
    <citation type="submission" date="2018-12" db="EMBL/GenBank/DDBJ databases">
        <title>Tengunoibacter tsumagoiensis gen. nov., sp. nov., Dictyobacter kobayashii sp. nov., D. alpinus sp. nov., and D. joshuensis sp. nov. and description of Dictyobacteraceae fam. nov. within the order Ktedonobacterales isolated from Tengu-no-mugimeshi.</title>
        <authorList>
            <person name="Wang C.M."/>
            <person name="Zheng Y."/>
            <person name="Sakai Y."/>
            <person name="Toyoda A."/>
            <person name="Minakuchi Y."/>
            <person name="Abe K."/>
            <person name="Yokota A."/>
            <person name="Yabe S."/>
        </authorList>
    </citation>
    <scope>NUCLEOTIDE SEQUENCE [LARGE SCALE GENOMIC DNA]</scope>
    <source>
        <strain evidence="17">Uno16</strain>
    </source>
</reference>
<dbReference type="FunFam" id="3.30.565.10:FF:000006">
    <property type="entry name" value="Sensor histidine kinase WalK"/>
    <property type="match status" value="1"/>
</dbReference>
<dbReference type="GO" id="GO:0005524">
    <property type="term" value="F:ATP binding"/>
    <property type="evidence" value="ECO:0007669"/>
    <property type="project" value="UniProtKB-KW"/>
</dbReference>
<keyword evidence="8" id="KW-0418">Kinase</keyword>
<feature type="domain" description="PAS" evidence="15">
    <location>
        <begin position="167"/>
        <end position="238"/>
    </location>
</feature>
<keyword evidence="10" id="KW-1133">Transmembrane helix</keyword>
<feature type="domain" description="Histidine kinase" evidence="14">
    <location>
        <begin position="297"/>
        <end position="509"/>
    </location>
</feature>
<keyword evidence="11" id="KW-0902">Two-component regulatory system</keyword>
<dbReference type="Gene3D" id="1.10.287.130">
    <property type="match status" value="1"/>
</dbReference>